<evidence type="ECO:0000313" key="8">
    <source>
        <dbReference type="EMBL" id="VDN10832.1"/>
    </source>
</evidence>
<dbReference type="GO" id="GO:0046426">
    <property type="term" value="P:negative regulation of receptor signaling pathway via JAK-STAT"/>
    <property type="evidence" value="ECO:0007669"/>
    <property type="project" value="TreeGrafter"/>
</dbReference>
<dbReference type="GO" id="GO:0004726">
    <property type="term" value="F:non-membrane spanning protein tyrosine phosphatase activity"/>
    <property type="evidence" value="ECO:0007669"/>
    <property type="project" value="TreeGrafter"/>
</dbReference>
<evidence type="ECO:0000256" key="2">
    <source>
        <dbReference type="ARBA" id="ARBA00013064"/>
    </source>
</evidence>
<dbReference type="Proteomes" id="UP000281553">
    <property type="component" value="Unassembled WGS sequence"/>
</dbReference>
<feature type="region of interest" description="Disordered" evidence="7">
    <location>
        <begin position="109"/>
        <end position="145"/>
    </location>
</feature>
<organism evidence="8 9">
    <name type="scientific">Dibothriocephalus latus</name>
    <name type="common">Fish tapeworm</name>
    <name type="synonym">Diphyllobothrium latum</name>
    <dbReference type="NCBI Taxonomy" id="60516"/>
    <lineage>
        <taxon>Eukaryota</taxon>
        <taxon>Metazoa</taxon>
        <taxon>Spiralia</taxon>
        <taxon>Lophotrochozoa</taxon>
        <taxon>Platyhelminthes</taxon>
        <taxon>Cestoda</taxon>
        <taxon>Eucestoda</taxon>
        <taxon>Diphyllobothriidea</taxon>
        <taxon>Diphyllobothriidae</taxon>
        <taxon>Dibothriocephalus</taxon>
    </lineage>
</organism>
<feature type="region of interest" description="Disordered" evidence="7">
    <location>
        <begin position="160"/>
        <end position="229"/>
    </location>
</feature>
<dbReference type="AlphaFoldDB" id="A0A3P7NQS9"/>
<keyword evidence="3" id="KW-0597">Phosphoprotein</keyword>
<reference evidence="8 9" key="1">
    <citation type="submission" date="2018-11" db="EMBL/GenBank/DDBJ databases">
        <authorList>
            <consortium name="Pathogen Informatics"/>
        </authorList>
    </citation>
    <scope>NUCLEOTIDE SEQUENCE [LARGE SCALE GENOMIC DNA]</scope>
</reference>
<comment type="subcellular location">
    <subcellularLocation>
        <location evidence="1">Endomembrane system</location>
    </subcellularLocation>
</comment>
<dbReference type="PANTHER" id="PTHR46047:SF3">
    <property type="entry name" value="TYROSINE-PROTEIN PHOSPHATASE NON-RECEPTOR TYPE 61F"/>
    <property type="match status" value="1"/>
</dbReference>
<evidence type="ECO:0000256" key="7">
    <source>
        <dbReference type="SAM" id="MobiDB-lite"/>
    </source>
</evidence>
<feature type="compositionally biased region" description="Acidic residues" evidence="7">
    <location>
        <begin position="115"/>
        <end position="142"/>
    </location>
</feature>
<dbReference type="OrthoDB" id="9450131at2759"/>
<evidence type="ECO:0000256" key="1">
    <source>
        <dbReference type="ARBA" id="ARBA00004308"/>
    </source>
</evidence>
<keyword evidence="4" id="KW-0378">Hydrolase</keyword>
<dbReference type="GO" id="GO:0005634">
    <property type="term" value="C:nucleus"/>
    <property type="evidence" value="ECO:0007669"/>
    <property type="project" value="TreeGrafter"/>
</dbReference>
<keyword evidence="6" id="KW-0472">Membrane</keyword>
<feature type="compositionally biased region" description="Acidic residues" evidence="7">
    <location>
        <begin position="178"/>
        <end position="192"/>
    </location>
</feature>
<name>A0A3P7NQS9_DIBLA</name>
<dbReference type="EMBL" id="UYRU01050081">
    <property type="protein sequence ID" value="VDN10832.1"/>
    <property type="molecule type" value="Genomic_DNA"/>
</dbReference>
<dbReference type="GO" id="GO:0012505">
    <property type="term" value="C:endomembrane system"/>
    <property type="evidence" value="ECO:0007669"/>
    <property type="project" value="UniProtKB-SubCell"/>
</dbReference>
<dbReference type="GO" id="GO:0070373">
    <property type="term" value="P:negative regulation of ERK1 and ERK2 cascade"/>
    <property type="evidence" value="ECO:0007669"/>
    <property type="project" value="TreeGrafter"/>
</dbReference>
<dbReference type="PANTHER" id="PTHR46047">
    <property type="entry name" value="TYROSINE-PROTEIN PHOSPHATASE NON-RECEPTOR TYPE 61F"/>
    <property type="match status" value="1"/>
</dbReference>
<dbReference type="GO" id="GO:0005737">
    <property type="term" value="C:cytoplasm"/>
    <property type="evidence" value="ECO:0007669"/>
    <property type="project" value="TreeGrafter"/>
</dbReference>
<keyword evidence="5" id="KW-0904">Protein phosphatase</keyword>
<evidence type="ECO:0000256" key="5">
    <source>
        <dbReference type="ARBA" id="ARBA00022912"/>
    </source>
</evidence>
<evidence type="ECO:0000256" key="6">
    <source>
        <dbReference type="ARBA" id="ARBA00023136"/>
    </source>
</evidence>
<dbReference type="InterPro" id="IPR051985">
    <property type="entry name" value="NR_tyrosine_phosphatase"/>
</dbReference>
<evidence type="ECO:0000256" key="3">
    <source>
        <dbReference type="ARBA" id="ARBA00022553"/>
    </source>
</evidence>
<keyword evidence="9" id="KW-1185">Reference proteome</keyword>
<dbReference type="EC" id="3.1.3.48" evidence="2"/>
<dbReference type="GO" id="GO:0019901">
    <property type="term" value="F:protein kinase binding"/>
    <property type="evidence" value="ECO:0007669"/>
    <property type="project" value="TreeGrafter"/>
</dbReference>
<evidence type="ECO:0000256" key="4">
    <source>
        <dbReference type="ARBA" id="ARBA00022801"/>
    </source>
</evidence>
<gene>
    <name evidence="8" type="ORF">DILT_LOCUS6663</name>
</gene>
<dbReference type="SUPFAM" id="SSF52799">
    <property type="entry name" value="(Phosphotyrosine protein) phosphatases II"/>
    <property type="match status" value="1"/>
</dbReference>
<sequence length="265" mass="28894">MQFSIPGSAVSFGEAPSAVEMPKAEVEPRDDFILLTLPSLLPLPSTKGAPHSRILVLFASHNLESRGSMHDVDLAKILLSLRQCRMGIIQTAQQLRYSYCAIVEGGTMLLSTPPNDDEDADTDSDDNGGEEEEEDECTDDEESHFQKDFLRSLKNKMFTPNTPPHLFENSDVSAGEASDGEAADGEEEDDSEIVGFLTSAQSAVSAPTPETENIDRSPVCDDVQQQQQSGQLLAAKAPPNLPEDIALNRVLLYDQLPRIQALDLH</sequence>
<dbReference type="InterPro" id="IPR029021">
    <property type="entry name" value="Prot-tyrosine_phosphatase-like"/>
</dbReference>
<feature type="compositionally biased region" description="Polar residues" evidence="7">
    <location>
        <begin position="198"/>
        <end position="211"/>
    </location>
</feature>
<accession>A0A3P7NQS9</accession>
<protein>
    <recommendedName>
        <fullName evidence="2">protein-tyrosine-phosphatase</fullName>
        <ecNumber evidence="2">3.1.3.48</ecNumber>
    </recommendedName>
</protein>
<evidence type="ECO:0000313" key="9">
    <source>
        <dbReference type="Proteomes" id="UP000281553"/>
    </source>
</evidence>
<proteinExistence type="predicted"/>